<evidence type="ECO:0000313" key="2">
    <source>
        <dbReference type="Proteomes" id="UP000005143"/>
    </source>
</evidence>
<dbReference type="AlphaFoldDB" id="H0EA20"/>
<accession>H0EA20</accession>
<dbReference type="OrthoDB" id="5243764at2"/>
<dbReference type="Proteomes" id="UP000005143">
    <property type="component" value="Unassembled WGS sequence"/>
</dbReference>
<dbReference type="SUPFAM" id="SSF48452">
    <property type="entry name" value="TPR-like"/>
    <property type="match status" value="1"/>
</dbReference>
<gene>
    <name evidence="1" type="ORF">PAI11_36930</name>
</gene>
<evidence type="ECO:0000313" key="1">
    <source>
        <dbReference type="EMBL" id="EHN09458.1"/>
    </source>
</evidence>
<protein>
    <submittedName>
        <fullName evidence="1">TPR containing protein</fullName>
    </submittedName>
</protein>
<reference evidence="1 2" key="1">
    <citation type="journal article" date="2013" name="Biodegradation">
        <title>Quantitative proteomic analysis of ibuprofen-degrading Patulibacter sp. strain I11.</title>
        <authorList>
            <person name="Almeida B."/>
            <person name="Kjeldal H."/>
            <person name="Lolas I."/>
            <person name="Knudsen A.D."/>
            <person name="Carvalho G."/>
            <person name="Nielsen K.L."/>
            <person name="Barreto Crespo M.T."/>
            <person name="Stensballe A."/>
            <person name="Nielsen J.L."/>
        </authorList>
    </citation>
    <scope>NUCLEOTIDE SEQUENCE [LARGE SCALE GENOMIC DNA]</scope>
    <source>
        <strain evidence="1 2">I11</strain>
    </source>
</reference>
<keyword evidence="2" id="KW-1185">Reference proteome</keyword>
<proteinExistence type="predicted"/>
<dbReference type="EMBL" id="AGUD01000287">
    <property type="protein sequence ID" value="EHN09458.1"/>
    <property type="molecule type" value="Genomic_DNA"/>
</dbReference>
<dbReference type="InterPro" id="IPR011990">
    <property type="entry name" value="TPR-like_helical_dom_sf"/>
</dbReference>
<organism evidence="1 2">
    <name type="scientific">Patulibacter medicamentivorans</name>
    <dbReference type="NCBI Taxonomy" id="1097667"/>
    <lineage>
        <taxon>Bacteria</taxon>
        <taxon>Bacillati</taxon>
        <taxon>Actinomycetota</taxon>
        <taxon>Thermoleophilia</taxon>
        <taxon>Solirubrobacterales</taxon>
        <taxon>Patulibacteraceae</taxon>
        <taxon>Patulibacter</taxon>
    </lineage>
</organism>
<comment type="caution">
    <text evidence="1">The sequence shown here is derived from an EMBL/GenBank/DDBJ whole genome shotgun (WGS) entry which is preliminary data.</text>
</comment>
<dbReference type="Gene3D" id="1.25.40.10">
    <property type="entry name" value="Tetratricopeptide repeat domain"/>
    <property type="match status" value="1"/>
</dbReference>
<sequence>MSTAYELYRSGSALLEQGDHHAATLPLTRARDLEPGSGMVREALGRALFGARRFREAAGEFAAVVDREPTNDYAHFCLGRALQLQGRHAEARPPLTMAALLQPQRSDYRVYRDRTIAALERDDSAAA</sequence>
<dbReference type="Pfam" id="PF13432">
    <property type="entry name" value="TPR_16"/>
    <property type="match status" value="1"/>
</dbReference>
<name>H0EA20_9ACTN</name>